<proteinExistence type="predicted"/>
<name>A0A8B6GK51_MYTGA</name>
<feature type="region of interest" description="Disordered" evidence="1">
    <location>
        <begin position="43"/>
        <end position="64"/>
    </location>
</feature>
<dbReference type="AlphaFoldDB" id="A0A8B6GK51"/>
<dbReference type="Proteomes" id="UP000596742">
    <property type="component" value="Unassembled WGS sequence"/>
</dbReference>
<dbReference type="InterPro" id="IPR036397">
    <property type="entry name" value="RNaseH_sf"/>
</dbReference>
<dbReference type="GO" id="GO:0003676">
    <property type="term" value="F:nucleic acid binding"/>
    <property type="evidence" value="ECO:0007669"/>
    <property type="project" value="InterPro"/>
</dbReference>
<evidence type="ECO:0000256" key="1">
    <source>
        <dbReference type="SAM" id="MobiDB-lite"/>
    </source>
</evidence>
<organism evidence="2 3">
    <name type="scientific">Mytilus galloprovincialis</name>
    <name type="common">Mediterranean mussel</name>
    <dbReference type="NCBI Taxonomy" id="29158"/>
    <lineage>
        <taxon>Eukaryota</taxon>
        <taxon>Metazoa</taxon>
        <taxon>Spiralia</taxon>
        <taxon>Lophotrochozoa</taxon>
        <taxon>Mollusca</taxon>
        <taxon>Bivalvia</taxon>
        <taxon>Autobranchia</taxon>
        <taxon>Pteriomorphia</taxon>
        <taxon>Mytilida</taxon>
        <taxon>Mytiloidea</taxon>
        <taxon>Mytilidae</taxon>
        <taxon>Mytilinae</taxon>
        <taxon>Mytilus</taxon>
    </lineage>
</organism>
<keyword evidence="3" id="KW-1185">Reference proteome</keyword>
<dbReference type="EMBL" id="UYJE01008563">
    <property type="protein sequence ID" value="VDI64876.1"/>
    <property type="molecule type" value="Genomic_DNA"/>
</dbReference>
<reference evidence="2" key="1">
    <citation type="submission" date="2018-11" db="EMBL/GenBank/DDBJ databases">
        <authorList>
            <person name="Alioto T."/>
            <person name="Alioto T."/>
        </authorList>
    </citation>
    <scope>NUCLEOTIDE SEQUENCE</scope>
</reference>
<comment type="caution">
    <text evidence="2">The sequence shown here is derived from an EMBL/GenBank/DDBJ whole genome shotgun (WGS) entry which is preliminary data.</text>
</comment>
<evidence type="ECO:0000313" key="2">
    <source>
        <dbReference type="EMBL" id="VDI64876.1"/>
    </source>
</evidence>
<dbReference type="OrthoDB" id="6246393at2759"/>
<dbReference type="Gene3D" id="3.30.420.10">
    <property type="entry name" value="Ribonuclease H-like superfamily/Ribonuclease H"/>
    <property type="match status" value="1"/>
</dbReference>
<protein>
    <submittedName>
        <fullName evidence="2">Uncharacterized protein</fullName>
    </submittedName>
</protein>
<gene>
    <name evidence="2" type="ORF">MGAL_10B056683</name>
</gene>
<accession>A0A8B6GK51</accession>
<sequence length="245" mass="28380">MPRLRQNERDRAVGMVQAGMRHIDVANNFGVFKLTITRLMSSLSQTGSSNDRRRSGHPRETTLRHDRRIRFTHLRDQFFPATIPQHNHRGDIIQGYPPKLYQIGLDRLVTQCHFSDEFRFRLRRSDGTMRVNRRQNERYADACVHECDRFGGGDVMVWAGITHCGRIDLKFINGSLIGIRYRDEILSPIVQQFIARHGNRYTFSTGQAMGHVARVCTQYIGQNNIDILPWPGLSPDLSPIEHLWD</sequence>
<evidence type="ECO:0000313" key="3">
    <source>
        <dbReference type="Proteomes" id="UP000596742"/>
    </source>
</evidence>
<feature type="compositionally biased region" description="Basic and acidic residues" evidence="1">
    <location>
        <begin position="50"/>
        <end position="64"/>
    </location>
</feature>